<dbReference type="OrthoDB" id="446723at2759"/>
<dbReference type="RefSeq" id="XP_040673042.1">
    <property type="nucleotide sequence ID" value="XM_040811192.1"/>
</dbReference>
<keyword evidence="4" id="KW-1185">Reference proteome</keyword>
<protein>
    <recommendedName>
        <fullName evidence="2">Serine aminopeptidase S33 domain-containing protein</fullName>
    </recommendedName>
</protein>
<dbReference type="EMBL" id="KV878136">
    <property type="protein sequence ID" value="OJJ07280.1"/>
    <property type="molecule type" value="Genomic_DNA"/>
</dbReference>
<keyword evidence="1" id="KW-0472">Membrane</keyword>
<keyword evidence="1" id="KW-1133">Transmembrane helix</keyword>
<dbReference type="PANTHER" id="PTHR12277">
    <property type="entry name" value="ALPHA/BETA HYDROLASE DOMAIN-CONTAINING PROTEIN"/>
    <property type="match status" value="1"/>
</dbReference>
<dbReference type="VEuPathDB" id="FungiDB:ASPVEDRAFT_363489"/>
<evidence type="ECO:0000313" key="4">
    <source>
        <dbReference type="Proteomes" id="UP000184073"/>
    </source>
</evidence>
<gene>
    <name evidence="3" type="ORF">ASPVEDRAFT_363489</name>
</gene>
<organism evidence="3 4">
    <name type="scientific">Aspergillus versicolor CBS 583.65</name>
    <dbReference type="NCBI Taxonomy" id="1036611"/>
    <lineage>
        <taxon>Eukaryota</taxon>
        <taxon>Fungi</taxon>
        <taxon>Dikarya</taxon>
        <taxon>Ascomycota</taxon>
        <taxon>Pezizomycotina</taxon>
        <taxon>Eurotiomycetes</taxon>
        <taxon>Eurotiomycetidae</taxon>
        <taxon>Eurotiales</taxon>
        <taxon>Aspergillaceae</taxon>
        <taxon>Aspergillus</taxon>
        <taxon>Aspergillus subgen. Nidulantes</taxon>
    </lineage>
</organism>
<dbReference type="Proteomes" id="UP000184073">
    <property type="component" value="Unassembled WGS sequence"/>
</dbReference>
<keyword evidence="1" id="KW-0812">Transmembrane</keyword>
<evidence type="ECO:0000313" key="3">
    <source>
        <dbReference type="EMBL" id="OJJ07280.1"/>
    </source>
</evidence>
<dbReference type="Gene3D" id="3.40.50.1820">
    <property type="entry name" value="alpha/beta hydrolase"/>
    <property type="match status" value="1"/>
</dbReference>
<feature type="transmembrane region" description="Helical" evidence="1">
    <location>
        <begin position="13"/>
        <end position="32"/>
    </location>
</feature>
<accession>A0A1L9Q0K1</accession>
<reference evidence="4" key="1">
    <citation type="journal article" date="2017" name="Genome Biol.">
        <title>Comparative genomics reveals high biological diversity and specific adaptations in the industrially and medically important fungal genus Aspergillus.</title>
        <authorList>
            <person name="de Vries R.P."/>
            <person name="Riley R."/>
            <person name="Wiebenga A."/>
            <person name="Aguilar-Osorio G."/>
            <person name="Amillis S."/>
            <person name="Uchima C.A."/>
            <person name="Anderluh G."/>
            <person name="Asadollahi M."/>
            <person name="Askin M."/>
            <person name="Barry K."/>
            <person name="Battaglia E."/>
            <person name="Bayram O."/>
            <person name="Benocci T."/>
            <person name="Braus-Stromeyer S.A."/>
            <person name="Caldana C."/>
            <person name="Canovas D."/>
            <person name="Cerqueira G.C."/>
            <person name="Chen F."/>
            <person name="Chen W."/>
            <person name="Choi C."/>
            <person name="Clum A."/>
            <person name="Dos Santos R.A."/>
            <person name="Damasio A.R."/>
            <person name="Diallinas G."/>
            <person name="Emri T."/>
            <person name="Fekete E."/>
            <person name="Flipphi M."/>
            <person name="Freyberg S."/>
            <person name="Gallo A."/>
            <person name="Gournas C."/>
            <person name="Habgood R."/>
            <person name="Hainaut M."/>
            <person name="Harispe M.L."/>
            <person name="Henrissat B."/>
            <person name="Hilden K.S."/>
            <person name="Hope R."/>
            <person name="Hossain A."/>
            <person name="Karabika E."/>
            <person name="Karaffa L."/>
            <person name="Karanyi Z."/>
            <person name="Krasevec N."/>
            <person name="Kuo A."/>
            <person name="Kusch H."/>
            <person name="LaButti K."/>
            <person name="Lagendijk E.L."/>
            <person name="Lapidus A."/>
            <person name="Levasseur A."/>
            <person name="Lindquist E."/>
            <person name="Lipzen A."/>
            <person name="Logrieco A.F."/>
            <person name="MacCabe A."/>
            <person name="Maekelae M.R."/>
            <person name="Malavazi I."/>
            <person name="Melin P."/>
            <person name="Meyer V."/>
            <person name="Mielnichuk N."/>
            <person name="Miskei M."/>
            <person name="Molnar A.P."/>
            <person name="Mule G."/>
            <person name="Ngan C.Y."/>
            <person name="Orejas M."/>
            <person name="Orosz E."/>
            <person name="Ouedraogo J.P."/>
            <person name="Overkamp K.M."/>
            <person name="Park H.-S."/>
            <person name="Perrone G."/>
            <person name="Piumi F."/>
            <person name="Punt P.J."/>
            <person name="Ram A.F."/>
            <person name="Ramon A."/>
            <person name="Rauscher S."/>
            <person name="Record E."/>
            <person name="Riano-Pachon D.M."/>
            <person name="Robert V."/>
            <person name="Roehrig J."/>
            <person name="Ruller R."/>
            <person name="Salamov A."/>
            <person name="Salih N.S."/>
            <person name="Samson R.A."/>
            <person name="Sandor E."/>
            <person name="Sanguinetti M."/>
            <person name="Schuetze T."/>
            <person name="Sepcic K."/>
            <person name="Shelest E."/>
            <person name="Sherlock G."/>
            <person name="Sophianopoulou V."/>
            <person name="Squina F.M."/>
            <person name="Sun H."/>
            <person name="Susca A."/>
            <person name="Todd R.B."/>
            <person name="Tsang A."/>
            <person name="Unkles S.E."/>
            <person name="van de Wiele N."/>
            <person name="van Rossen-Uffink D."/>
            <person name="Oliveira J.V."/>
            <person name="Vesth T.C."/>
            <person name="Visser J."/>
            <person name="Yu J.-H."/>
            <person name="Zhou M."/>
            <person name="Andersen M.R."/>
            <person name="Archer D.B."/>
            <person name="Baker S.E."/>
            <person name="Benoit I."/>
            <person name="Brakhage A.A."/>
            <person name="Braus G.H."/>
            <person name="Fischer R."/>
            <person name="Frisvad J.C."/>
            <person name="Goldman G.H."/>
            <person name="Houbraken J."/>
            <person name="Oakley B."/>
            <person name="Pocsi I."/>
            <person name="Scazzocchio C."/>
            <person name="Seiboth B."/>
            <person name="vanKuyk P.A."/>
            <person name="Wortman J."/>
            <person name="Dyer P.S."/>
            <person name="Grigoriev I.V."/>
        </authorList>
    </citation>
    <scope>NUCLEOTIDE SEQUENCE [LARGE SCALE GENOMIC DNA]</scope>
    <source>
        <strain evidence="4">CBS 583.65</strain>
    </source>
</reference>
<dbReference type="Pfam" id="PF12146">
    <property type="entry name" value="Hydrolase_4"/>
    <property type="match status" value="1"/>
</dbReference>
<dbReference type="AlphaFoldDB" id="A0A1L9Q0K1"/>
<proteinExistence type="predicted"/>
<feature type="domain" description="Serine aminopeptidase S33" evidence="2">
    <location>
        <begin position="127"/>
        <end position="249"/>
    </location>
</feature>
<dbReference type="GeneID" id="63726703"/>
<evidence type="ECO:0000259" key="2">
    <source>
        <dbReference type="Pfam" id="PF12146"/>
    </source>
</evidence>
<sequence>MGANDLVGSVFKYAFFSIAAGVGLYATLLGLLTTSTFQSHAVYLHAVQMTWFKDLDVPESFGFLKNQVTPFSIETPSGGQLYAWHLLPIELYRKNELALTAEPVGFVANVSSRLAFQLLRDDPDARLVIHMHGAGGTVGSGHRVPNYRALSAGNPGKIHVLTFDYRGFGRSAGVPSESGLIEDALAVTNWAMNVGGIPASRILIFGQSMGTAVSTAVAHHYAAQSPPTVFAGMVLVAPFVNVPTLVSTYRVAGTIPILSPLARFPAVFDYLLRFIRDKWLSNERIANYVRLNEVNEEQYRLTIIHAEDDWDIPSHHSQLLFWHAVNGAVPVGITLDDLEQKKLESQVDLGAAGTVMEWRTDHGVIREELLKTGLHDVIMGYPIITMAVMRHFEAADPSFTR</sequence>
<dbReference type="InterPro" id="IPR029058">
    <property type="entry name" value="AB_hydrolase_fold"/>
</dbReference>
<dbReference type="STRING" id="1036611.A0A1L9Q0K1"/>
<dbReference type="SUPFAM" id="SSF53474">
    <property type="entry name" value="alpha/beta-Hydrolases"/>
    <property type="match status" value="1"/>
</dbReference>
<name>A0A1L9Q0K1_ASPVE</name>
<evidence type="ECO:0000256" key="1">
    <source>
        <dbReference type="SAM" id="Phobius"/>
    </source>
</evidence>
<dbReference type="PANTHER" id="PTHR12277:SF81">
    <property type="entry name" value="PROTEIN ABHD13"/>
    <property type="match status" value="1"/>
</dbReference>
<dbReference type="InterPro" id="IPR022742">
    <property type="entry name" value="Hydrolase_4"/>
</dbReference>